<dbReference type="OrthoDB" id="421320at2759"/>
<protein>
    <submittedName>
        <fullName evidence="1">Uncharacterized protein</fullName>
    </submittedName>
</protein>
<comment type="caution">
    <text evidence="1">The sequence shown here is derived from an EMBL/GenBank/DDBJ whole genome shotgun (WGS) entry which is preliminary data.</text>
</comment>
<proteinExistence type="predicted"/>
<name>A0A813CEI8_9DINO</name>
<gene>
    <name evidence="1" type="ORF">SNEC2469_LOCUS34313</name>
</gene>
<dbReference type="EMBL" id="CAJNJA010094208">
    <property type="protein sequence ID" value="CAE7941532.1"/>
    <property type="molecule type" value="Genomic_DNA"/>
</dbReference>
<reference evidence="1" key="1">
    <citation type="submission" date="2021-02" db="EMBL/GenBank/DDBJ databases">
        <authorList>
            <person name="Dougan E. K."/>
            <person name="Rhodes N."/>
            <person name="Thang M."/>
            <person name="Chan C."/>
        </authorList>
    </citation>
    <scope>NUCLEOTIDE SEQUENCE</scope>
</reference>
<evidence type="ECO:0000313" key="1">
    <source>
        <dbReference type="EMBL" id="CAE7941532.1"/>
    </source>
</evidence>
<feature type="non-terminal residue" evidence="1">
    <location>
        <position position="1"/>
    </location>
</feature>
<evidence type="ECO:0000313" key="2">
    <source>
        <dbReference type="Proteomes" id="UP000601435"/>
    </source>
</evidence>
<dbReference type="Proteomes" id="UP000601435">
    <property type="component" value="Unassembled WGS sequence"/>
</dbReference>
<keyword evidence="2" id="KW-1185">Reference proteome</keyword>
<accession>A0A813CEI8</accession>
<sequence>RIFGKDDRDVAIEELQLSHGLSKKEADKVMTMFACKVDLGHLASKIKDSVPLQSRYWYWIPIGKQYAYLLQQVTLGRLKPDGFILRPQTAPKRKPKYLIDAKLPSEIALLEEVAQQYNFCTSYSASVHAPLGQSQDSTFSPIPVDQSSPDIWKVVGGKVCSGPVSSGFIGVGLTCS</sequence>
<organism evidence="1 2">
    <name type="scientific">Symbiodinium necroappetens</name>
    <dbReference type="NCBI Taxonomy" id="1628268"/>
    <lineage>
        <taxon>Eukaryota</taxon>
        <taxon>Sar</taxon>
        <taxon>Alveolata</taxon>
        <taxon>Dinophyceae</taxon>
        <taxon>Suessiales</taxon>
        <taxon>Symbiodiniaceae</taxon>
        <taxon>Symbiodinium</taxon>
    </lineage>
</organism>
<dbReference type="AlphaFoldDB" id="A0A813CEI8"/>